<name>A0A9X2GM84_9ACTN</name>
<dbReference type="SUPFAM" id="SSF63829">
    <property type="entry name" value="Calcium-dependent phosphotriesterase"/>
    <property type="match status" value="1"/>
</dbReference>
<evidence type="ECO:0000256" key="1">
    <source>
        <dbReference type="ARBA" id="ARBA00009191"/>
    </source>
</evidence>
<comment type="similarity">
    <text evidence="1">Belongs to the strictosidine synthase family.</text>
</comment>
<comment type="caution">
    <text evidence="5">The sequence shown here is derived from an EMBL/GenBank/DDBJ whole genome shotgun (WGS) entry which is preliminary data.</text>
</comment>
<dbReference type="Pfam" id="PF20067">
    <property type="entry name" value="SSL_N"/>
    <property type="match status" value="1"/>
</dbReference>
<dbReference type="PANTHER" id="PTHR10426">
    <property type="entry name" value="STRICTOSIDINE SYNTHASE-RELATED"/>
    <property type="match status" value="1"/>
</dbReference>
<keyword evidence="6" id="KW-1185">Reference proteome</keyword>
<reference evidence="5" key="1">
    <citation type="submission" date="2022-06" db="EMBL/GenBank/DDBJ databases">
        <title>Sequencing the genomes of 1000 actinobacteria strains.</title>
        <authorList>
            <person name="Klenk H.-P."/>
        </authorList>
    </citation>
    <scope>NUCLEOTIDE SEQUENCE</scope>
    <source>
        <strain evidence="5">DSM 46694</strain>
    </source>
</reference>
<dbReference type="AlphaFoldDB" id="A0A9X2GM84"/>
<dbReference type="RefSeq" id="WP_253748172.1">
    <property type="nucleotide sequence ID" value="NZ_BAABKA010000108.1"/>
</dbReference>
<accession>A0A9X2GM84</accession>
<evidence type="ECO:0000313" key="5">
    <source>
        <dbReference type="EMBL" id="MCP2360342.1"/>
    </source>
</evidence>
<feature type="domain" description="Strictosidine synthase conserved region" evidence="4">
    <location>
        <begin position="150"/>
        <end position="236"/>
    </location>
</feature>
<protein>
    <submittedName>
        <fullName evidence="5">Sugar lactone lactonase YvrE</fullName>
    </submittedName>
</protein>
<sequence length="355" mass="37399">MRRFFQAGLAVVVLLAGYLTFWPTPVDPMAWDPPADQGLTGAYAPNDRLAGVTRLAQGHVRAPDAVAFDGAGRLYTSSADGRISRMAADGTGAEVFSDTGGRPTGMAFAPDGALIAADEPRGALLRIPPGGGPPETLADSVNGRRLRLVNDVTVAADGTVYLTESSSRFHYDRSRWIVLEHAGDGAVHAYDPRTRRTGVVRDGLHLPNGIVLSDDGGHLLVSETGAYRVIRHWLSGPRAGATETLAANLPGYPNDISPAAGGGHWVALMSLRSPLLDGLGAWPGVRRAITRLPYTWLPEPAPIGFVIRLDARGSVTANLQDSGEGAFTAVSAVTERDGTLYLGTETGDAVGRVTY</sequence>
<organism evidence="5 6">
    <name type="scientific">Nonomuraea thailandensis</name>
    <dbReference type="NCBI Taxonomy" id="1188745"/>
    <lineage>
        <taxon>Bacteria</taxon>
        <taxon>Bacillati</taxon>
        <taxon>Actinomycetota</taxon>
        <taxon>Actinomycetes</taxon>
        <taxon>Streptosporangiales</taxon>
        <taxon>Streptosporangiaceae</taxon>
        <taxon>Nonomuraea</taxon>
    </lineage>
</organism>
<gene>
    <name evidence="5" type="ORF">HD597_007362</name>
</gene>
<evidence type="ECO:0000313" key="6">
    <source>
        <dbReference type="Proteomes" id="UP001139648"/>
    </source>
</evidence>
<dbReference type="Proteomes" id="UP001139648">
    <property type="component" value="Unassembled WGS sequence"/>
</dbReference>
<evidence type="ECO:0000256" key="3">
    <source>
        <dbReference type="ARBA" id="ARBA00023180"/>
    </source>
</evidence>
<evidence type="ECO:0000259" key="4">
    <source>
        <dbReference type="Pfam" id="PF03088"/>
    </source>
</evidence>
<dbReference type="GO" id="GO:0016787">
    <property type="term" value="F:hydrolase activity"/>
    <property type="evidence" value="ECO:0007669"/>
    <property type="project" value="TreeGrafter"/>
</dbReference>
<dbReference type="Pfam" id="PF03088">
    <property type="entry name" value="Str_synth"/>
    <property type="match status" value="1"/>
</dbReference>
<proteinExistence type="inferred from homology"/>
<evidence type="ECO:0000256" key="2">
    <source>
        <dbReference type="ARBA" id="ARBA00022553"/>
    </source>
</evidence>
<dbReference type="Gene3D" id="2.120.10.30">
    <property type="entry name" value="TolB, C-terminal domain"/>
    <property type="match status" value="1"/>
</dbReference>
<dbReference type="EMBL" id="JAMZEB010000002">
    <property type="protein sequence ID" value="MCP2360342.1"/>
    <property type="molecule type" value="Genomic_DNA"/>
</dbReference>
<dbReference type="InterPro" id="IPR011042">
    <property type="entry name" value="6-blade_b-propeller_TolB-like"/>
</dbReference>
<dbReference type="PANTHER" id="PTHR10426:SF88">
    <property type="entry name" value="ADIPOCYTE PLASMA MEMBRANE-ASSOCIATED PROTEIN HEMOMUCIN-RELATED"/>
    <property type="match status" value="1"/>
</dbReference>
<keyword evidence="3" id="KW-0325">Glycoprotein</keyword>
<keyword evidence="2" id="KW-0597">Phosphoprotein</keyword>
<dbReference type="InterPro" id="IPR018119">
    <property type="entry name" value="Strictosidine_synth_cons-reg"/>
</dbReference>